<feature type="region of interest" description="Disordered" evidence="1">
    <location>
        <begin position="102"/>
        <end position="138"/>
    </location>
</feature>
<reference evidence="2 3" key="1">
    <citation type="submission" date="2018-10" db="EMBL/GenBank/DDBJ databases">
        <title>Fifty Aureobasidium pullulans genomes reveal a recombining polyextremotolerant generalist.</title>
        <authorList>
            <person name="Gostincar C."/>
            <person name="Turk M."/>
            <person name="Zajc J."/>
            <person name="Gunde-Cimerman N."/>
        </authorList>
    </citation>
    <scope>NUCLEOTIDE SEQUENCE [LARGE SCALE GENOMIC DNA]</scope>
    <source>
        <strain evidence="2 3">EXF-6604</strain>
    </source>
</reference>
<evidence type="ECO:0000313" key="2">
    <source>
        <dbReference type="EMBL" id="THY13535.1"/>
    </source>
</evidence>
<proteinExistence type="predicted"/>
<dbReference type="Proteomes" id="UP000306584">
    <property type="component" value="Unassembled WGS sequence"/>
</dbReference>
<organism evidence="2 3">
    <name type="scientific">Aureobasidium pullulans</name>
    <name type="common">Black yeast</name>
    <name type="synonym">Pullularia pullulans</name>
    <dbReference type="NCBI Taxonomy" id="5580"/>
    <lineage>
        <taxon>Eukaryota</taxon>
        <taxon>Fungi</taxon>
        <taxon>Dikarya</taxon>
        <taxon>Ascomycota</taxon>
        <taxon>Pezizomycotina</taxon>
        <taxon>Dothideomycetes</taxon>
        <taxon>Dothideomycetidae</taxon>
        <taxon>Dothideales</taxon>
        <taxon>Saccotheciaceae</taxon>
        <taxon>Aureobasidium</taxon>
    </lineage>
</organism>
<accession>A0A4S9KDT7</accession>
<name>A0A4S9KDT7_AURPU</name>
<comment type="caution">
    <text evidence="2">The sequence shown here is derived from an EMBL/GenBank/DDBJ whole genome shotgun (WGS) entry which is preliminary data.</text>
</comment>
<evidence type="ECO:0000256" key="1">
    <source>
        <dbReference type="SAM" id="MobiDB-lite"/>
    </source>
</evidence>
<evidence type="ECO:0000313" key="3">
    <source>
        <dbReference type="Proteomes" id="UP000306584"/>
    </source>
</evidence>
<gene>
    <name evidence="2" type="ORF">D6D01_08323</name>
</gene>
<protein>
    <recommendedName>
        <fullName evidence="4">GATA-type domain-containing protein</fullName>
    </recommendedName>
</protein>
<sequence>MESERIRARRAKTNEERHFQSTRRNFQIFVKNRIRRGESLIWKTHVAEVSEEAVLRYCVGCKRTHHRGSTLWWRRKEDGEYDCSTCFMKDWSRVSPLGYEHRTFTRKRNPNQETASEEPTSDLATGSEPESESTSKSV</sequence>
<dbReference type="AlphaFoldDB" id="A0A4S9KDT7"/>
<dbReference type="EMBL" id="QZBD01000466">
    <property type="protein sequence ID" value="THY13535.1"/>
    <property type="molecule type" value="Genomic_DNA"/>
</dbReference>
<evidence type="ECO:0008006" key="4">
    <source>
        <dbReference type="Google" id="ProtNLM"/>
    </source>
</evidence>